<dbReference type="EMBL" id="VCIW01000021">
    <property type="protein sequence ID" value="TLS49380.1"/>
    <property type="molecule type" value="Genomic_DNA"/>
</dbReference>
<comment type="caution">
    <text evidence="3">The sequence shown here is derived from an EMBL/GenBank/DDBJ whole genome shotgun (WGS) entry which is preliminary data.</text>
</comment>
<reference evidence="3 4" key="1">
    <citation type="submission" date="2019-05" db="EMBL/GenBank/DDBJ databases">
        <authorList>
            <person name="Narsing Rao M.P."/>
            <person name="Li W.J."/>
        </authorList>
    </citation>
    <scope>NUCLEOTIDE SEQUENCE [LARGE SCALE GENOMIC DNA]</scope>
    <source>
        <strain evidence="3 4">SYSU_K30003</strain>
    </source>
</reference>
<dbReference type="Proteomes" id="UP000309676">
    <property type="component" value="Unassembled WGS sequence"/>
</dbReference>
<keyword evidence="4" id="KW-1185">Reference proteome</keyword>
<feature type="domain" description="VanZ-like" evidence="2">
    <location>
        <begin position="21"/>
        <end position="123"/>
    </location>
</feature>
<dbReference type="InterPro" id="IPR006976">
    <property type="entry name" value="VanZ-like"/>
</dbReference>
<proteinExistence type="predicted"/>
<keyword evidence="1" id="KW-0472">Membrane</keyword>
<accession>A0A5R9G5H2</accession>
<protein>
    <submittedName>
        <fullName evidence="3">Dicarboxylate/amino acid:cation symporter</fullName>
    </submittedName>
</protein>
<dbReference type="NCBIfam" id="NF037970">
    <property type="entry name" value="vanZ_1"/>
    <property type="match status" value="1"/>
</dbReference>
<evidence type="ECO:0000259" key="2">
    <source>
        <dbReference type="Pfam" id="PF04892"/>
    </source>
</evidence>
<evidence type="ECO:0000313" key="4">
    <source>
        <dbReference type="Proteomes" id="UP000309676"/>
    </source>
</evidence>
<name>A0A5R9G5H2_9BACL</name>
<keyword evidence="1" id="KW-0812">Transmembrane</keyword>
<feature type="transmembrane region" description="Helical" evidence="1">
    <location>
        <begin position="12"/>
        <end position="30"/>
    </location>
</feature>
<sequence>MKKTLVKYALRILPLGYMGLVWVQSGHFQPESVMHLSRYTLLSLGVLFEAAHLFQFGILYAALVVAALTFGPLTKRGEAFALLLSALYALLDEAHQYFVPFRSATLTDLAKDVVGVAVVWWAIRRSYRSQRSKLGQALRKCSAAFSKI</sequence>
<keyword evidence="1" id="KW-1133">Transmembrane helix</keyword>
<organism evidence="3 4">
    <name type="scientific">Paenibacillus antri</name>
    <dbReference type="NCBI Taxonomy" id="2582848"/>
    <lineage>
        <taxon>Bacteria</taxon>
        <taxon>Bacillati</taxon>
        <taxon>Bacillota</taxon>
        <taxon>Bacilli</taxon>
        <taxon>Bacillales</taxon>
        <taxon>Paenibacillaceae</taxon>
        <taxon>Paenibacillus</taxon>
    </lineage>
</organism>
<gene>
    <name evidence="3" type="ORF">FE782_25005</name>
</gene>
<feature type="transmembrane region" description="Helical" evidence="1">
    <location>
        <begin position="50"/>
        <end position="73"/>
    </location>
</feature>
<evidence type="ECO:0000256" key="1">
    <source>
        <dbReference type="SAM" id="Phobius"/>
    </source>
</evidence>
<dbReference type="AlphaFoldDB" id="A0A5R9G5H2"/>
<dbReference type="Pfam" id="PF04892">
    <property type="entry name" value="VanZ"/>
    <property type="match status" value="1"/>
</dbReference>
<evidence type="ECO:0000313" key="3">
    <source>
        <dbReference type="EMBL" id="TLS49380.1"/>
    </source>
</evidence>